<feature type="domain" description="Integrase core" evidence="1">
    <location>
        <begin position="104"/>
        <end position="281"/>
    </location>
</feature>
<accession>A0ABN8NEZ8</accession>
<keyword evidence="3" id="KW-1185">Reference proteome</keyword>
<evidence type="ECO:0000313" key="3">
    <source>
        <dbReference type="Proteomes" id="UP001159405"/>
    </source>
</evidence>
<gene>
    <name evidence="2" type="ORF">PLOB_00015037</name>
</gene>
<evidence type="ECO:0000259" key="1">
    <source>
        <dbReference type="Pfam" id="PF24764"/>
    </source>
</evidence>
<proteinExistence type="predicted"/>
<dbReference type="Proteomes" id="UP001159405">
    <property type="component" value="Unassembled WGS sequence"/>
</dbReference>
<organism evidence="2 3">
    <name type="scientific">Porites lobata</name>
    <dbReference type="NCBI Taxonomy" id="104759"/>
    <lineage>
        <taxon>Eukaryota</taxon>
        <taxon>Metazoa</taxon>
        <taxon>Cnidaria</taxon>
        <taxon>Anthozoa</taxon>
        <taxon>Hexacorallia</taxon>
        <taxon>Scleractinia</taxon>
        <taxon>Fungiina</taxon>
        <taxon>Poritidae</taxon>
        <taxon>Porites</taxon>
    </lineage>
</organism>
<dbReference type="InterPro" id="IPR058913">
    <property type="entry name" value="Integrase_dom_put"/>
</dbReference>
<dbReference type="PANTHER" id="PTHR46791">
    <property type="entry name" value="EXPRESSED PROTEIN"/>
    <property type="match status" value="1"/>
</dbReference>
<dbReference type="Pfam" id="PF24764">
    <property type="entry name" value="rva_4"/>
    <property type="match status" value="1"/>
</dbReference>
<dbReference type="EMBL" id="CALNXK010000019">
    <property type="protein sequence ID" value="CAH3106981.1"/>
    <property type="molecule type" value="Genomic_DNA"/>
</dbReference>
<sequence>MIGQYVWKDFGINWSVPTLKRKMAQFGITYYRDESPIDVLNAIQFELDSARKLVGIRTMQLRLRMHHDLLVTRDQVHSIMTLTDYDGLQKRRHRVLQRRIFFSKGSNWVWSIDGYDKFQAFGIYIHGAMDTFSRRLLWLRVYNSNKDPALIASYFFDFITEEKVFPVRTRTDYGVEACILAQCQIFLRRQHRDAFAFDNAHYNGRSELNQTIEAWWSRQRRYNSQYWLDELQTLRESGLWERDDIIDRWILLYVYIPLLETELADLKMAYNAHKIRKQKGKLRPDGVPDDMYYFPERFGGQEEGFVPSDNDLQRIATQHGLGRPLPNYIPDEVRTVSSNWCRSHGVTVTVANAATVYQHLRQYVKDKIR</sequence>
<name>A0ABN8NEZ8_9CNID</name>
<evidence type="ECO:0000313" key="2">
    <source>
        <dbReference type="EMBL" id="CAH3106981.1"/>
    </source>
</evidence>
<protein>
    <recommendedName>
        <fullName evidence="1">Integrase core domain-containing protein</fullName>
    </recommendedName>
</protein>
<reference evidence="2 3" key="1">
    <citation type="submission" date="2022-05" db="EMBL/GenBank/DDBJ databases">
        <authorList>
            <consortium name="Genoscope - CEA"/>
            <person name="William W."/>
        </authorList>
    </citation>
    <scope>NUCLEOTIDE SEQUENCE [LARGE SCALE GENOMIC DNA]</scope>
</reference>
<comment type="caution">
    <text evidence="2">The sequence shown here is derived from an EMBL/GenBank/DDBJ whole genome shotgun (WGS) entry which is preliminary data.</text>
</comment>
<dbReference type="PANTHER" id="PTHR46791:SF13">
    <property type="entry name" value="CLR5 DOMAIN-CONTAINING PROTEIN"/>
    <property type="match status" value="1"/>
</dbReference>